<proteinExistence type="predicted"/>
<feature type="chain" id="PRO_5043596837" evidence="1">
    <location>
        <begin position="18"/>
        <end position="80"/>
    </location>
</feature>
<keyword evidence="3" id="KW-1185">Reference proteome</keyword>
<evidence type="ECO:0000313" key="2">
    <source>
        <dbReference type="EMBL" id="KAG8381504.1"/>
    </source>
</evidence>
<dbReference type="Proteomes" id="UP000826271">
    <property type="component" value="Unassembled WGS sequence"/>
</dbReference>
<keyword evidence="1" id="KW-0732">Signal</keyword>
<dbReference type="EMBL" id="WHWC01000006">
    <property type="protein sequence ID" value="KAG8381504.1"/>
    <property type="molecule type" value="Genomic_DNA"/>
</dbReference>
<dbReference type="PANTHER" id="PTHR35287:SF1">
    <property type="entry name" value="SI:ZFOS-911D5.4"/>
    <property type="match status" value="1"/>
</dbReference>
<organism evidence="2 3">
    <name type="scientific">Buddleja alternifolia</name>
    <dbReference type="NCBI Taxonomy" id="168488"/>
    <lineage>
        <taxon>Eukaryota</taxon>
        <taxon>Viridiplantae</taxon>
        <taxon>Streptophyta</taxon>
        <taxon>Embryophyta</taxon>
        <taxon>Tracheophyta</taxon>
        <taxon>Spermatophyta</taxon>
        <taxon>Magnoliopsida</taxon>
        <taxon>eudicotyledons</taxon>
        <taxon>Gunneridae</taxon>
        <taxon>Pentapetalae</taxon>
        <taxon>asterids</taxon>
        <taxon>lamiids</taxon>
        <taxon>Lamiales</taxon>
        <taxon>Scrophulariaceae</taxon>
        <taxon>Buddlejeae</taxon>
        <taxon>Buddleja</taxon>
    </lineage>
</organism>
<comment type="caution">
    <text evidence="2">The sequence shown here is derived from an EMBL/GenBank/DDBJ whole genome shotgun (WGS) entry which is preliminary data.</text>
</comment>
<feature type="signal peptide" evidence="1">
    <location>
        <begin position="1"/>
        <end position="17"/>
    </location>
</feature>
<protein>
    <submittedName>
        <fullName evidence="2">Uncharacterized protein</fullName>
    </submittedName>
</protein>
<dbReference type="AlphaFoldDB" id="A0AAV6XG63"/>
<accession>A0AAV6XG63</accession>
<dbReference type="PANTHER" id="PTHR35287">
    <property type="entry name" value="SI:ZFOS-911D5.4"/>
    <property type="match status" value="1"/>
</dbReference>
<sequence length="80" mass="8876">MWVLLICGLVLYGLVKLLFFHEDTHDLLDIDSSHSDALFAVAKTLEKLYKGSSKVHVGLQIPDPDSASRQTIDLVLVTPQ</sequence>
<name>A0AAV6XG63_9LAMI</name>
<evidence type="ECO:0000313" key="3">
    <source>
        <dbReference type="Proteomes" id="UP000826271"/>
    </source>
</evidence>
<reference evidence="2" key="1">
    <citation type="submission" date="2019-10" db="EMBL/GenBank/DDBJ databases">
        <authorList>
            <person name="Zhang R."/>
            <person name="Pan Y."/>
            <person name="Wang J."/>
            <person name="Ma R."/>
            <person name="Yu S."/>
        </authorList>
    </citation>
    <scope>NUCLEOTIDE SEQUENCE</scope>
    <source>
        <strain evidence="2">LA-IB0</strain>
        <tissue evidence="2">Leaf</tissue>
    </source>
</reference>
<gene>
    <name evidence="2" type="ORF">BUALT_Bualt06G0128700</name>
</gene>
<evidence type="ECO:0000256" key="1">
    <source>
        <dbReference type="SAM" id="SignalP"/>
    </source>
</evidence>